<dbReference type="EMBL" id="LR796187">
    <property type="protein sequence ID" value="CAB4125882.1"/>
    <property type="molecule type" value="Genomic_DNA"/>
</dbReference>
<reference evidence="2" key="1">
    <citation type="submission" date="2020-05" db="EMBL/GenBank/DDBJ databases">
        <authorList>
            <person name="Chiriac C."/>
            <person name="Salcher M."/>
            <person name="Ghai R."/>
            <person name="Kavagutti S V."/>
        </authorList>
    </citation>
    <scope>NUCLEOTIDE SEQUENCE</scope>
</reference>
<protein>
    <submittedName>
        <fullName evidence="2">Uncharacterized protein</fullName>
    </submittedName>
</protein>
<gene>
    <name evidence="2" type="ORF">UFOVP181_356</name>
    <name evidence="1" type="ORF">UFOVP57_283</name>
</gene>
<dbReference type="EMBL" id="LR798231">
    <property type="protein sequence ID" value="CAB5209205.1"/>
    <property type="molecule type" value="Genomic_DNA"/>
</dbReference>
<organism evidence="2">
    <name type="scientific">uncultured Caudovirales phage</name>
    <dbReference type="NCBI Taxonomy" id="2100421"/>
    <lineage>
        <taxon>Viruses</taxon>
        <taxon>Duplodnaviria</taxon>
        <taxon>Heunggongvirae</taxon>
        <taxon>Uroviricota</taxon>
        <taxon>Caudoviricetes</taxon>
        <taxon>Peduoviridae</taxon>
        <taxon>Maltschvirus</taxon>
        <taxon>Maltschvirus maltsch</taxon>
    </lineage>
</organism>
<evidence type="ECO:0000313" key="1">
    <source>
        <dbReference type="EMBL" id="CAB4125882.1"/>
    </source>
</evidence>
<sequence>MAIGRITGPLLKANLLRDGVDLAFETDLLYLDVINGRVGVKTSTPSNELTINGTTRTTNLEVTTQADIAQISISSNTISSSNSVINLLPSGTNPVVYQGTIVVDQLQMNTNTIATTGTNTNLEITTTGTGQVNFNSNVTVYGDLHATGNITADGDITIGNSNTDNVVFAADINSNILPNLDITYNLGSLSKRWLNLYSNTVTAGTVNSTYLYTPDFQTSGLDISGNTISARVTNTDINFNTTGTGGVLLGNLKFLNNTVTNIVSGAITTFTETGTGYVKISGTNGIVIPSGNNTTDRPSAFEVGMIRFNTTDGLVEVFNGSTWSNLAGVNTGVTTTTAQEIGIAMVLTLG</sequence>
<evidence type="ECO:0000313" key="2">
    <source>
        <dbReference type="EMBL" id="CAB5209205.1"/>
    </source>
</evidence>
<proteinExistence type="predicted"/>
<accession>A0A6J7WHD9</accession>
<name>A0A6J7WHD9_9CAUD</name>